<reference evidence="7" key="1">
    <citation type="journal article" date="2019" name="Int. J. Syst. Evol. Microbiol.">
        <title>The Global Catalogue of Microorganisms (GCM) 10K type strain sequencing project: providing services to taxonomists for standard genome sequencing and annotation.</title>
        <authorList>
            <consortium name="The Broad Institute Genomics Platform"/>
            <consortium name="The Broad Institute Genome Sequencing Center for Infectious Disease"/>
            <person name="Wu L."/>
            <person name="Ma J."/>
        </authorList>
    </citation>
    <scope>NUCLEOTIDE SEQUENCE [LARGE SCALE GENOMIC DNA]</scope>
    <source>
        <strain evidence="7">DFY41</strain>
    </source>
</reference>
<organism evidence="6 7">
    <name type="scientific">Nocardioides taihuensis</name>
    <dbReference type="NCBI Taxonomy" id="1835606"/>
    <lineage>
        <taxon>Bacteria</taxon>
        <taxon>Bacillati</taxon>
        <taxon>Actinomycetota</taxon>
        <taxon>Actinomycetes</taxon>
        <taxon>Propionibacteriales</taxon>
        <taxon>Nocardioidaceae</taxon>
        <taxon>Nocardioides</taxon>
    </lineage>
</organism>
<comment type="caution">
    <text evidence="6">The sequence shown here is derived from an EMBL/GenBank/DDBJ whole genome shotgun (WGS) entry which is preliminary data.</text>
</comment>
<dbReference type="PRINTS" id="PR00455">
    <property type="entry name" value="HTHTETR"/>
</dbReference>
<dbReference type="EMBL" id="JBHSKD010000027">
    <property type="protein sequence ID" value="MFC5179339.1"/>
    <property type="molecule type" value="Genomic_DNA"/>
</dbReference>
<evidence type="ECO:0000313" key="7">
    <source>
        <dbReference type="Proteomes" id="UP001596087"/>
    </source>
</evidence>
<dbReference type="Proteomes" id="UP001596087">
    <property type="component" value="Unassembled WGS sequence"/>
</dbReference>
<evidence type="ECO:0000256" key="4">
    <source>
        <dbReference type="PROSITE-ProRule" id="PRU00335"/>
    </source>
</evidence>
<dbReference type="InterPro" id="IPR036271">
    <property type="entry name" value="Tet_transcr_reg_TetR-rel_C_sf"/>
</dbReference>
<evidence type="ECO:0000256" key="2">
    <source>
        <dbReference type="ARBA" id="ARBA00023125"/>
    </source>
</evidence>
<gene>
    <name evidence="6" type="ORF">ACFPGP_21840</name>
</gene>
<dbReference type="SUPFAM" id="SSF48498">
    <property type="entry name" value="Tetracyclin repressor-like, C-terminal domain"/>
    <property type="match status" value="1"/>
</dbReference>
<dbReference type="InterPro" id="IPR054156">
    <property type="entry name" value="YxaF_TetR_C"/>
</dbReference>
<dbReference type="Pfam" id="PF00440">
    <property type="entry name" value="TetR_N"/>
    <property type="match status" value="1"/>
</dbReference>
<protein>
    <submittedName>
        <fullName evidence="6">TetR/AcrR family transcriptional regulator</fullName>
    </submittedName>
</protein>
<feature type="domain" description="HTH tetR-type" evidence="5">
    <location>
        <begin position="6"/>
        <end position="66"/>
    </location>
</feature>
<keyword evidence="3" id="KW-0804">Transcription</keyword>
<keyword evidence="2 4" id="KW-0238">DNA-binding</keyword>
<dbReference type="InterPro" id="IPR001647">
    <property type="entry name" value="HTH_TetR"/>
</dbReference>
<dbReference type="PANTHER" id="PTHR47506">
    <property type="entry name" value="TRANSCRIPTIONAL REGULATORY PROTEIN"/>
    <property type="match status" value="1"/>
</dbReference>
<proteinExistence type="predicted"/>
<dbReference type="Pfam" id="PF21993">
    <property type="entry name" value="TetR_C_13_2"/>
    <property type="match status" value="1"/>
</dbReference>
<dbReference type="PANTHER" id="PTHR47506:SF1">
    <property type="entry name" value="HTH-TYPE TRANSCRIPTIONAL REGULATOR YJDC"/>
    <property type="match status" value="1"/>
</dbReference>
<dbReference type="RefSeq" id="WP_378593389.1">
    <property type="nucleotide sequence ID" value="NZ_JBHSKD010000027.1"/>
</dbReference>
<evidence type="ECO:0000313" key="6">
    <source>
        <dbReference type="EMBL" id="MFC5179339.1"/>
    </source>
</evidence>
<accession>A0ABW0BPL2</accession>
<evidence type="ECO:0000259" key="5">
    <source>
        <dbReference type="PROSITE" id="PS50977"/>
    </source>
</evidence>
<sequence length="217" mass="23385">MPKDGTINRERILDAAQHLVIENGFAATSVDQVLRAAGTSKGAFFHHFGSKVDLARALTERYVTADIGQLQAALDATARVSDPADRVVAFVRHFEDSAEEVMSAQSNCLYVAVLTEQQLVSNGTADLIRHAIEVWRTAIAELLSAAATSRDLDLGDVEALADHVFVTFEGAFLLCRSTGSPEHMRAQLRVLRRLLTAALSAEPVGREASESAGREVG</sequence>
<feature type="DNA-binding region" description="H-T-H motif" evidence="4">
    <location>
        <begin position="29"/>
        <end position="48"/>
    </location>
</feature>
<dbReference type="PROSITE" id="PS50977">
    <property type="entry name" value="HTH_TETR_2"/>
    <property type="match status" value="1"/>
</dbReference>
<dbReference type="SUPFAM" id="SSF46689">
    <property type="entry name" value="Homeodomain-like"/>
    <property type="match status" value="1"/>
</dbReference>
<name>A0ABW0BPL2_9ACTN</name>
<dbReference type="InterPro" id="IPR009057">
    <property type="entry name" value="Homeodomain-like_sf"/>
</dbReference>
<keyword evidence="1" id="KW-0805">Transcription regulation</keyword>
<evidence type="ECO:0000256" key="1">
    <source>
        <dbReference type="ARBA" id="ARBA00023015"/>
    </source>
</evidence>
<keyword evidence="7" id="KW-1185">Reference proteome</keyword>
<dbReference type="Gene3D" id="1.10.357.10">
    <property type="entry name" value="Tetracycline Repressor, domain 2"/>
    <property type="match status" value="1"/>
</dbReference>
<evidence type="ECO:0000256" key="3">
    <source>
        <dbReference type="ARBA" id="ARBA00023163"/>
    </source>
</evidence>